<evidence type="ECO:0000313" key="2">
    <source>
        <dbReference type="EMBL" id="CAD1843498.1"/>
    </source>
</evidence>
<feature type="region of interest" description="Disordered" evidence="1">
    <location>
        <begin position="153"/>
        <end position="182"/>
    </location>
</feature>
<dbReference type="EMBL" id="LR862136">
    <property type="protein sequence ID" value="CAD1843498.1"/>
    <property type="molecule type" value="Genomic_DNA"/>
</dbReference>
<organism evidence="2">
    <name type="scientific">Ananas comosus var. bracteatus</name>
    <name type="common">red pineapple</name>
    <dbReference type="NCBI Taxonomy" id="296719"/>
    <lineage>
        <taxon>Eukaryota</taxon>
        <taxon>Viridiplantae</taxon>
        <taxon>Streptophyta</taxon>
        <taxon>Embryophyta</taxon>
        <taxon>Tracheophyta</taxon>
        <taxon>Spermatophyta</taxon>
        <taxon>Magnoliopsida</taxon>
        <taxon>Liliopsida</taxon>
        <taxon>Poales</taxon>
        <taxon>Bromeliaceae</taxon>
        <taxon>Bromelioideae</taxon>
        <taxon>Ananas</taxon>
    </lineage>
</organism>
<evidence type="ECO:0000256" key="1">
    <source>
        <dbReference type="SAM" id="MobiDB-lite"/>
    </source>
</evidence>
<name>A0A6V7QKE9_ANACO</name>
<proteinExistence type="predicted"/>
<sequence length="305" mass="32963">MIDGNEVAVASKVNHVSAEVVGPNEMTEAADKSRYSSIFPTLVRQAYQSYLGFELLARHLFWQEDDEVSFAVAGDMEIRWVSPKTVGEAECNGVLGEMAQVSWGSHVDYDSVVSAVLASEKIFGEGDKCAEVAPSTPNRIAASRDSMVSTQAPKAFAGKGWPAETGEGSQRGVEMGNSGRSGGEKRIPVRILISRRGSGVLSHNMTNGPWLVLGPRLDRGFSIRRSIRSNSRGLLGSWNLCSNTEFRPPVIWSRDLPVLAPGALGEVAADVESFKIKATTFSLPVCFSSRIVGPFLLRVFSSLQP</sequence>
<accession>A0A6V7QKE9</accession>
<reference evidence="2" key="1">
    <citation type="submission" date="2020-07" db="EMBL/GenBank/DDBJ databases">
        <authorList>
            <person name="Lin J."/>
        </authorList>
    </citation>
    <scope>NUCLEOTIDE SEQUENCE</scope>
</reference>
<dbReference type="AlphaFoldDB" id="A0A6V7QKE9"/>
<protein>
    <submittedName>
        <fullName evidence="2">Uncharacterized protein</fullName>
    </submittedName>
</protein>
<gene>
    <name evidence="2" type="ORF">CB5_LOCUS26709</name>
</gene>